<proteinExistence type="predicted"/>
<dbReference type="RefSeq" id="WP_007070882.1">
    <property type="nucleotide sequence ID" value="NZ_GG698602.1"/>
</dbReference>
<comment type="caution">
    <text evidence="2">The sequence shown here is derived from an EMBL/GenBank/DDBJ whole genome shotgun (WGS) entry which is preliminary data.</text>
</comment>
<name>C9LQW5_9FIRM</name>
<dbReference type="Proteomes" id="UP000004736">
    <property type="component" value="Unassembled WGS sequence"/>
</dbReference>
<organism evidence="2 3">
    <name type="scientific">Dialister invisus DSM 15470</name>
    <dbReference type="NCBI Taxonomy" id="592028"/>
    <lineage>
        <taxon>Bacteria</taxon>
        <taxon>Bacillati</taxon>
        <taxon>Bacillota</taxon>
        <taxon>Negativicutes</taxon>
        <taxon>Veillonellales</taxon>
        <taxon>Veillonellaceae</taxon>
        <taxon>Dialister</taxon>
    </lineage>
</organism>
<dbReference type="HOGENOM" id="CLU_1394400_0_0_9"/>
<dbReference type="STRING" id="592028.GCWU000321_01947"/>
<keyword evidence="1" id="KW-0812">Transmembrane</keyword>
<dbReference type="GeneID" id="78278417"/>
<evidence type="ECO:0000313" key="3">
    <source>
        <dbReference type="Proteomes" id="UP000004736"/>
    </source>
</evidence>
<keyword evidence="1" id="KW-0472">Membrane</keyword>
<gene>
    <name evidence="2" type="ORF">GCWU000321_01947</name>
</gene>
<keyword evidence="1" id="KW-1133">Transmembrane helix</keyword>
<evidence type="ECO:0000256" key="1">
    <source>
        <dbReference type="SAM" id="Phobius"/>
    </source>
</evidence>
<sequence>MYPDQYQIIFLACVISASVLVLFLHWRWKVRQRNQLAERHRNSAVIRLRTKSFQGFSCTSSVRILKVDGEKADTFLYKWPWRHAVYVRPGMHSMEVRADWPVHTWHNEAVWFHYTVETLPAVTVEAGVIYALEYEVKTDTWTLFRLEKDSRACEKESVQEEFIKPEGYISDNHLWRWNAIMIIFWILGILFIKYW</sequence>
<reference evidence="2" key="1">
    <citation type="submission" date="2009-09" db="EMBL/GenBank/DDBJ databases">
        <authorList>
            <person name="Weinstock G."/>
            <person name="Sodergren E."/>
            <person name="Clifton S."/>
            <person name="Fulton L."/>
            <person name="Fulton B."/>
            <person name="Courtney L."/>
            <person name="Fronick C."/>
            <person name="Harrison M."/>
            <person name="Strong C."/>
            <person name="Farmer C."/>
            <person name="Delahaunty K."/>
            <person name="Markovic C."/>
            <person name="Hall O."/>
            <person name="Minx P."/>
            <person name="Tomlinson C."/>
            <person name="Mitreva M."/>
            <person name="Nelson J."/>
            <person name="Hou S."/>
            <person name="Wollam A."/>
            <person name="Pepin K.H."/>
            <person name="Johnson M."/>
            <person name="Bhonagiri V."/>
            <person name="Nash W.E."/>
            <person name="Warren W."/>
            <person name="Chinwalla A."/>
            <person name="Mardis E.R."/>
            <person name="Wilson R.K."/>
        </authorList>
    </citation>
    <scope>NUCLEOTIDE SEQUENCE [LARGE SCALE GENOMIC DNA]</scope>
    <source>
        <strain evidence="2">DSM 15470</strain>
    </source>
</reference>
<dbReference type="eggNOG" id="ENOG50341Q3">
    <property type="taxonomic scope" value="Bacteria"/>
</dbReference>
<dbReference type="OrthoDB" id="9947467at2"/>
<keyword evidence="3" id="KW-1185">Reference proteome</keyword>
<feature type="transmembrane region" description="Helical" evidence="1">
    <location>
        <begin position="174"/>
        <end position="192"/>
    </location>
</feature>
<accession>C9LQW5</accession>
<dbReference type="AlphaFoldDB" id="C9LQW5"/>
<dbReference type="EMBL" id="ACIM02000001">
    <property type="protein sequence ID" value="EEW97951.1"/>
    <property type="molecule type" value="Genomic_DNA"/>
</dbReference>
<protein>
    <submittedName>
        <fullName evidence="2">Uncharacterized protein</fullName>
    </submittedName>
</protein>
<evidence type="ECO:0000313" key="2">
    <source>
        <dbReference type="EMBL" id="EEW97951.1"/>
    </source>
</evidence>
<feature type="transmembrane region" description="Helical" evidence="1">
    <location>
        <begin position="6"/>
        <end position="26"/>
    </location>
</feature>